<accession>A0A177EJX1</accession>
<protein>
    <submittedName>
        <fullName evidence="7">Molecular chaperone DnaK</fullName>
    </submittedName>
</protein>
<comment type="caution">
    <text evidence="7">The sequence shown here is derived from an EMBL/GenBank/DDBJ whole genome shotgun (WGS) entry which is preliminary data.</text>
</comment>
<dbReference type="PROSITE" id="PS00329">
    <property type="entry name" value="HSP70_2"/>
    <property type="match status" value="1"/>
</dbReference>
<dbReference type="SUPFAM" id="SSF53067">
    <property type="entry name" value="Actin-like ATPase domain"/>
    <property type="match status" value="2"/>
</dbReference>
<dbReference type="GeneID" id="93646586"/>
<comment type="similarity">
    <text evidence="1 5">Belongs to the heat shock protein 70 family.</text>
</comment>
<dbReference type="CDD" id="cd10234">
    <property type="entry name" value="ASKHA_NBD_HSP70_DnaK-like"/>
    <property type="match status" value="1"/>
</dbReference>
<dbReference type="Gene3D" id="3.30.420.40">
    <property type="match status" value="2"/>
</dbReference>
<dbReference type="InterPro" id="IPR043129">
    <property type="entry name" value="ATPase_NBD"/>
</dbReference>
<dbReference type="FunFam" id="3.30.420.40:FF:000004">
    <property type="entry name" value="Molecular chaperone DnaK"/>
    <property type="match status" value="1"/>
</dbReference>
<evidence type="ECO:0000256" key="4">
    <source>
        <dbReference type="ARBA" id="ARBA00023186"/>
    </source>
</evidence>
<keyword evidence="6" id="KW-0175">Coiled coil</keyword>
<dbReference type="GO" id="GO:0005524">
    <property type="term" value="F:ATP binding"/>
    <property type="evidence" value="ECO:0007669"/>
    <property type="project" value="UniProtKB-KW"/>
</dbReference>
<dbReference type="PROSITE" id="PS01036">
    <property type="entry name" value="HSP70_3"/>
    <property type="match status" value="1"/>
</dbReference>
<dbReference type="NCBIfam" id="NF001413">
    <property type="entry name" value="PRK00290.1"/>
    <property type="match status" value="1"/>
</dbReference>
<dbReference type="AlphaFoldDB" id="A0A177EJX1"/>
<keyword evidence="8" id="KW-1185">Reference proteome</keyword>
<feature type="coiled-coil region" evidence="6">
    <location>
        <begin position="562"/>
        <end position="593"/>
    </location>
</feature>
<dbReference type="InterPro" id="IPR029047">
    <property type="entry name" value="HSP70_peptide-bd_sf"/>
</dbReference>
<evidence type="ECO:0000256" key="6">
    <source>
        <dbReference type="SAM" id="Coils"/>
    </source>
</evidence>
<dbReference type="RefSeq" id="XP_067545362.1">
    <property type="nucleotide sequence ID" value="XM_067687654.1"/>
</dbReference>
<dbReference type="InterPro" id="IPR018181">
    <property type="entry name" value="Heat_shock_70_CS"/>
</dbReference>
<evidence type="ECO:0000313" key="8">
    <source>
        <dbReference type="Proteomes" id="UP000185944"/>
    </source>
</evidence>
<dbReference type="PANTHER" id="PTHR19375">
    <property type="entry name" value="HEAT SHOCK PROTEIN 70KDA"/>
    <property type="match status" value="1"/>
</dbReference>
<dbReference type="Pfam" id="PF00012">
    <property type="entry name" value="HSP70"/>
    <property type="match status" value="1"/>
</dbReference>
<dbReference type="OrthoDB" id="2401965at2759"/>
<dbReference type="InterPro" id="IPR013126">
    <property type="entry name" value="Hsp_70_fam"/>
</dbReference>
<evidence type="ECO:0000256" key="3">
    <source>
        <dbReference type="ARBA" id="ARBA00022840"/>
    </source>
</evidence>
<dbReference type="FunFam" id="3.90.640.10:FF:000003">
    <property type="entry name" value="Molecular chaperone DnaK"/>
    <property type="match status" value="1"/>
</dbReference>
<organism evidence="7 8">
    <name type="scientific">Nematocida displodere</name>
    <dbReference type="NCBI Taxonomy" id="1805483"/>
    <lineage>
        <taxon>Eukaryota</taxon>
        <taxon>Fungi</taxon>
        <taxon>Fungi incertae sedis</taxon>
        <taxon>Microsporidia</taxon>
        <taxon>Nematocida</taxon>
    </lineage>
</organism>
<gene>
    <name evidence="7" type="ORF">NEDG_00236</name>
</gene>
<evidence type="ECO:0000256" key="5">
    <source>
        <dbReference type="RuleBase" id="RU003322"/>
    </source>
</evidence>
<dbReference type="VEuPathDB" id="MicrosporidiaDB:NEDG_00236"/>
<dbReference type="FunFam" id="2.60.34.10:FF:000023">
    <property type="entry name" value="70 kDa heat shock cognate protein"/>
    <property type="match status" value="1"/>
</dbReference>
<dbReference type="EMBL" id="LTDL01000014">
    <property type="protein sequence ID" value="OAG31761.1"/>
    <property type="molecule type" value="Genomic_DNA"/>
</dbReference>
<dbReference type="FunFam" id="3.30.30.30:FF:000005">
    <property type="entry name" value="Heat shock protein ssb1"/>
    <property type="match status" value="1"/>
</dbReference>
<sequence length="641" mass="69123">MALKRGNAELSTALLGSVLTRIKTYLYPEKQALSMAADIFRRFTDTVIGIDLGTTNSCVAILGDAGPQIIENQYGKRTTPSVVAFSGKEVLVGEAAKQQELIAPSSAVSSSKRLIGKKADDPETLAHMKSVGYQVVSHTNGDAWVQVGGKTYSPQQIGAEILRTLKEAAEKYLGEKVRKAVITVPAYFTDTQRTATKNAGEIAGLKVLRVLNEPTAAALSYGIDTTKNGLVAVYDLGGGTFDVSILEIKDGVFEVRATNGNSYLGGDDFDSVIVKMLTDRLFKATGYAALPNPLAMQRLRNAAEKAKCTLSSQDTASVSIPYLADTKSGPIHLETVLTRAEMEEAFAPLIQKTLGPCKIAMADALVKKGEIDHVVIVGGMTRVPSIRKAVEQVFGRPPILGVNPDEAIAAGAAIQAGILSGSMKEMLLIDVAPLSLGIETLGGVFSKVVEKNTSIPAKRTQTFTTSEDGQTSVTIRIYEGERPLVAHNKYLGEVILGPIPPTPKGSPKIEVTFEADANGIYTVTAHDKTTNTIKHLKIEPSGGLTPEEIERMIKDAETHKISDEQEKRLIEEKQKAKEYLNEHQEIRHKLENTLTPPTKTELNELAARLNLLISDATTTQEKVAEATSALRKRAGRAWTHK</sequence>
<evidence type="ECO:0000313" key="7">
    <source>
        <dbReference type="EMBL" id="OAG31761.1"/>
    </source>
</evidence>
<proteinExistence type="inferred from homology"/>
<dbReference type="Gene3D" id="3.90.640.10">
    <property type="entry name" value="Actin, Chain A, domain 4"/>
    <property type="match status" value="1"/>
</dbReference>
<dbReference type="PROSITE" id="PS00297">
    <property type="entry name" value="HSP70_1"/>
    <property type="match status" value="1"/>
</dbReference>
<dbReference type="PRINTS" id="PR00301">
    <property type="entry name" value="HEATSHOCK70"/>
</dbReference>
<name>A0A177EJX1_9MICR</name>
<evidence type="ECO:0000256" key="1">
    <source>
        <dbReference type="ARBA" id="ARBA00007381"/>
    </source>
</evidence>
<dbReference type="Gene3D" id="2.60.34.10">
    <property type="entry name" value="Substrate Binding Domain Of DNAk, Chain A, domain 1"/>
    <property type="match status" value="1"/>
</dbReference>
<evidence type="ECO:0000256" key="2">
    <source>
        <dbReference type="ARBA" id="ARBA00022741"/>
    </source>
</evidence>
<keyword evidence="4" id="KW-0143">Chaperone</keyword>
<dbReference type="GO" id="GO:0140662">
    <property type="term" value="F:ATP-dependent protein folding chaperone"/>
    <property type="evidence" value="ECO:0007669"/>
    <property type="project" value="InterPro"/>
</dbReference>
<reference evidence="7 8" key="1">
    <citation type="submission" date="2016-02" db="EMBL/GenBank/DDBJ databases">
        <title>Discovery of a natural microsporidian pathogen with a broad tissue tropism in Caenorhabditis elegans.</title>
        <authorList>
            <person name="Luallen R.J."/>
            <person name="Reinke A.W."/>
            <person name="Tong L."/>
            <person name="Botts M.R."/>
            <person name="Felix M.-A."/>
            <person name="Troemel E.R."/>
        </authorList>
    </citation>
    <scope>NUCLEOTIDE SEQUENCE [LARGE SCALE GENOMIC DNA]</scope>
    <source>
        <strain evidence="7 8">JUm2807</strain>
    </source>
</reference>
<keyword evidence="2 5" id="KW-0547">Nucleotide-binding</keyword>
<keyword evidence="3 5" id="KW-0067">ATP-binding</keyword>
<dbReference type="Proteomes" id="UP000185944">
    <property type="component" value="Unassembled WGS sequence"/>
</dbReference>
<dbReference type="SUPFAM" id="SSF100920">
    <property type="entry name" value="Heat shock protein 70kD (HSP70), peptide-binding domain"/>
    <property type="match status" value="1"/>
</dbReference>
<dbReference type="STRING" id="1805483.A0A177EJX1"/>